<accession>A0A165KYQ2</accession>
<keyword evidence="1" id="KW-0472">Membrane</keyword>
<keyword evidence="1" id="KW-0812">Transmembrane</keyword>
<evidence type="ECO:0000313" key="3">
    <source>
        <dbReference type="Proteomes" id="UP000076727"/>
    </source>
</evidence>
<organism evidence="2 3">
    <name type="scientific">Daedalea quercina L-15889</name>
    <dbReference type="NCBI Taxonomy" id="1314783"/>
    <lineage>
        <taxon>Eukaryota</taxon>
        <taxon>Fungi</taxon>
        <taxon>Dikarya</taxon>
        <taxon>Basidiomycota</taxon>
        <taxon>Agaricomycotina</taxon>
        <taxon>Agaricomycetes</taxon>
        <taxon>Polyporales</taxon>
        <taxon>Fomitopsis</taxon>
    </lineage>
</organism>
<evidence type="ECO:0000313" key="2">
    <source>
        <dbReference type="EMBL" id="KZT63766.1"/>
    </source>
</evidence>
<keyword evidence="3" id="KW-1185">Reference proteome</keyword>
<name>A0A165KYQ2_9APHY</name>
<feature type="transmembrane region" description="Helical" evidence="1">
    <location>
        <begin position="37"/>
        <end position="62"/>
    </location>
</feature>
<dbReference type="EMBL" id="KV429158">
    <property type="protein sequence ID" value="KZT63766.1"/>
    <property type="molecule type" value="Genomic_DNA"/>
</dbReference>
<evidence type="ECO:0000256" key="1">
    <source>
        <dbReference type="SAM" id="Phobius"/>
    </source>
</evidence>
<reference evidence="2 3" key="1">
    <citation type="journal article" date="2016" name="Mol. Biol. Evol.">
        <title>Comparative Genomics of Early-Diverging Mushroom-Forming Fungi Provides Insights into the Origins of Lignocellulose Decay Capabilities.</title>
        <authorList>
            <person name="Nagy L.G."/>
            <person name="Riley R."/>
            <person name="Tritt A."/>
            <person name="Adam C."/>
            <person name="Daum C."/>
            <person name="Floudas D."/>
            <person name="Sun H."/>
            <person name="Yadav J.S."/>
            <person name="Pangilinan J."/>
            <person name="Larsson K.H."/>
            <person name="Matsuura K."/>
            <person name="Barry K."/>
            <person name="Labutti K."/>
            <person name="Kuo R."/>
            <person name="Ohm R.A."/>
            <person name="Bhattacharya S.S."/>
            <person name="Shirouzu T."/>
            <person name="Yoshinaga Y."/>
            <person name="Martin F.M."/>
            <person name="Grigoriev I.V."/>
            <person name="Hibbett D.S."/>
        </authorList>
    </citation>
    <scope>NUCLEOTIDE SEQUENCE [LARGE SCALE GENOMIC DNA]</scope>
    <source>
        <strain evidence="2 3">L-15889</strain>
    </source>
</reference>
<dbReference type="AlphaFoldDB" id="A0A165KYQ2"/>
<dbReference type="Proteomes" id="UP000076727">
    <property type="component" value="Unassembled WGS sequence"/>
</dbReference>
<gene>
    <name evidence="2" type="ORF">DAEQUDRAFT_88694</name>
</gene>
<keyword evidence="1" id="KW-1133">Transmembrane helix</keyword>
<proteinExistence type="predicted"/>
<sequence length="103" mass="11240">MMCQLACRRQPVSLYTEASKLFSLHHDGKRPRLLRPAAAIGTAIFLPAALWSAIWILMYISFGAKEPNRIRPEVASNMPLTGTFSAVQAVANDPSLLGSDILS</sequence>
<protein>
    <submittedName>
        <fullName evidence="2">Uncharacterized protein</fullName>
    </submittedName>
</protein>